<dbReference type="AlphaFoldDB" id="A0A6J4I3N5"/>
<evidence type="ECO:0000256" key="2">
    <source>
        <dbReference type="ARBA" id="ARBA00022448"/>
    </source>
</evidence>
<dbReference type="EMBL" id="CADCTB010000108">
    <property type="protein sequence ID" value="CAA9241714.1"/>
    <property type="molecule type" value="Genomic_DNA"/>
</dbReference>
<dbReference type="GO" id="GO:0005524">
    <property type="term" value="F:ATP binding"/>
    <property type="evidence" value="ECO:0007669"/>
    <property type="project" value="UniProtKB-KW"/>
</dbReference>
<dbReference type="InterPro" id="IPR003593">
    <property type="entry name" value="AAA+_ATPase"/>
</dbReference>
<feature type="domain" description="ABC transporter" evidence="5">
    <location>
        <begin position="4"/>
        <end position="235"/>
    </location>
</feature>
<dbReference type="InterPro" id="IPR003439">
    <property type="entry name" value="ABC_transporter-like_ATP-bd"/>
</dbReference>
<accession>A0A6J4I3N5</accession>
<dbReference type="PANTHER" id="PTHR43335">
    <property type="entry name" value="ABC TRANSPORTER, ATP-BINDING PROTEIN"/>
    <property type="match status" value="1"/>
</dbReference>
<dbReference type="Pfam" id="PF00005">
    <property type="entry name" value="ABC_tran"/>
    <property type="match status" value="1"/>
</dbReference>
<proteinExistence type="inferred from homology"/>
<evidence type="ECO:0000256" key="3">
    <source>
        <dbReference type="ARBA" id="ARBA00022741"/>
    </source>
</evidence>
<dbReference type="PANTHER" id="PTHR43335:SF4">
    <property type="entry name" value="ABC TRANSPORTER, ATP-BINDING PROTEIN"/>
    <property type="match status" value="1"/>
</dbReference>
<evidence type="ECO:0000313" key="6">
    <source>
        <dbReference type="EMBL" id="CAA9241714.1"/>
    </source>
</evidence>
<dbReference type="InterPro" id="IPR017871">
    <property type="entry name" value="ABC_transporter-like_CS"/>
</dbReference>
<evidence type="ECO:0000259" key="5">
    <source>
        <dbReference type="PROSITE" id="PS50893"/>
    </source>
</evidence>
<evidence type="ECO:0000256" key="1">
    <source>
        <dbReference type="ARBA" id="ARBA00005417"/>
    </source>
</evidence>
<reference evidence="6" key="1">
    <citation type="submission" date="2020-02" db="EMBL/GenBank/DDBJ databases">
        <authorList>
            <person name="Meier V. D."/>
        </authorList>
    </citation>
    <scope>NUCLEOTIDE SEQUENCE</scope>
    <source>
        <strain evidence="6">AVDCRST_MAG10</strain>
    </source>
</reference>
<dbReference type="PROSITE" id="PS00211">
    <property type="entry name" value="ABC_TRANSPORTER_1"/>
    <property type="match status" value="1"/>
</dbReference>
<sequence>MAVIELTGLRKEYQRFRRPPIVALDGLDLSVPDGGVFGFLGPNGSGKTTTIRCLLALARPTAGDCRVLGVDSQTALPEVIGRIGSMVETPGLFPAMTGRRNLALLGRIQGIGPAAVAAVLERVGLAERADDPVRNYSLGMRQRLGIAIALLKDPQLLVLDEPANGLDPAGIKEVRELLRGLGAEGRTVFVSSHLLSEVQQTCDRVAVLARGKCVAAGPVDDVLAAGGSHGLVVRLGDLQAGRAALAEAGIESLLEADHLRVALPPAEAERVTRALVHKGLYLTELRPEEVSLEAVFLELTGEHHGEAQ</sequence>
<evidence type="ECO:0000256" key="4">
    <source>
        <dbReference type="ARBA" id="ARBA00022840"/>
    </source>
</evidence>
<protein>
    <submittedName>
        <fullName evidence="6">Efflux ABC transporter, ATP-binding protein</fullName>
    </submittedName>
</protein>
<dbReference type="SUPFAM" id="SSF52540">
    <property type="entry name" value="P-loop containing nucleoside triphosphate hydrolases"/>
    <property type="match status" value="1"/>
</dbReference>
<keyword evidence="4 6" id="KW-0067">ATP-binding</keyword>
<name>A0A6J4I3N5_9ACTN</name>
<gene>
    <name evidence="6" type="ORF">AVDCRST_MAG10-1631</name>
</gene>
<dbReference type="InterPro" id="IPR027417">
    <property type="entry name" value="P-loop_NTPase"/>
</dbReference>
<dbReference type="Gene3D" id="3.40.50.300">
    <property type="entry name" value="P-loop containing nucleotide triphosphate hydrolases"/>
    <property type="match status" value="1"/>
</dbReference>
<comment type="similarity">
    <text evidence="1">Belongs to the ABC transporter superfamily.</text>
</comment>
<dbReference type="PROSITE" id="PS50893">
    <property type="entry name" value="ABC_TRANSPORTER_2"/>
    <property type="match status" value="1"/>
</dbReference>
<dbReference type="SMART" id="SM00382">
    <property type="entry name" value="AAA"/>
    <property type="match status" value="1"/>
</dbReference>
<dbReference type="GO" id="GO:0016887">
    <property type="term" value="F:ATP hydrolysis activity"/>
    <property type="evidence" value="ECO:0007669"/>
    <property type="project" value="InterPro"/>
</dbReference>
<keyword evidence="2" id="KW-0813">Transport</keyword>
<organism evidence="6">
    <name type="scientific">uncultured Acidimicrobiales bacterium</name>
    <dbReference type="NCBI Taxonomy" id="310071"/>
    <lineage>
        <taxon>Bacteria</taxon>
        <taxon>Bacillati</taxon>
        <taxon>Actinomycetota</taxon>
        <taxon>Acidimicrobiia</taxon>
        <taxon>Acidimicrobiales</taxon>
        <taxon>environmental samples</taxon>
    </lineage>
</organism>
<keyword evidence="3" id="KW-0547">Nucleotide-binding</keyword>